<dbReference type="InterPro" id="IPR029442">
    <property type="entry name" value="GyrI-like"/>
</dbReference>
<dbReference type="OrthoDB" id="9816011at2"/>
<reference evidence="2 3" key="1">
    <citation type="submission" date="2018-04" db="EMBL/GenBank/DDBJ databases">
        <title>Genomic Encyclopedia of Type Strains, Phase III (KMG-III): the genomes of soil and plant-associated and newly described type strains.</title>
        <authorList>
            <person name="Whitman W."/>
        </authorList>
    </citation>
    <scope>NUCLEOTIDE SEQUENCE [LARGE SCALE GENOMIC DNA]</scope>
    <source>
        <strain evidence="2 3">KA25</strain>
    </source>
</reference>
<dbReference type="PANTHER" id="PTHR40055">
    <property type="entry name" value="TRANSCRIPTIONAL REGULATOR YGIV-RELATED"/>
    <property type="match status" value="1"/>
</dbReference>
<comment type="caution">
    <text evidence="2">The sequence shown here is derived from an EMBL/GenBank/DDBJ whole genome shotgun (WGS) entry which is preliminary data.</text>
</comment>
<accession>A0A2T5K7R0</accession>
<organism evidence="2 3">
    <name type="scientific">Cereibacter azotoformans</name>
    <dbReference type="NCBI Taxonomy" id="43057"/>
    <lineage>
        <taxon>Bacteria</taxon>
        <taxon>Pseudomonadati</taxon>
        <taxon>Pseudomonadota</taxon>
        <taxon>Alphaproteobacteria</taxon>
        <taxon>Rhodobacterales</taxon>
        <taxon>Paracoccaceae</taxon>
        <taxon>Cereibacter</taxon>
    </lineage>
</organism>
<dbReference type="InterPro" id="IPR011256">
    <property type="entry name" value="Reg_factor_effector_dom_sf"/>
</dbReference>
<gene>
    <name evidence="2" type="ORF">C8J28_108113</name>
</gene>
<dbReference type="AlphaFoldDB" id="A0A2T5K7R0"/>
<dbReference type="RefSeq" id="WP_108220969.1">
    <property type="nucleotide sequence ID" value="NZ_QAOT01000008.1"/>
</dbReference>
<protein>
    <submittedName>
        <fullName evidence="2">AraC family transcriptional regulator</fullName>
    </submittedName>
</protein>
<sequence>MYPVHIREETPRRLAALRHAGAFEEIGCTFGQTCQILEERGLLSQAGCMIGIYWDNPVLTPPGALHSHAAIQAPETMPIVAPLEELRLAGGRHAVLRYTGPYSGLADAYRYIFNDWLPAAGEVQAEGPVIEIYRNAAMETPSNELVTEICVPLL</sequence>
<dbReference type="PANTHER" id="PTHR40055:SF1">
    <property type="entry name" value="TRANSCRIPTIONAL REGULATOR YGIV-RELATED"/>
    <property type="match status" value="1"/>
</dbReference>
<keyword evidence="3" id="KW-1185">Reference proteome</keyword>
<dbReference type="InterPro" id="IPR010499">
    <property type="entry name" value="AraC_E-bd"/>
</dbReference>
<dbReference type="SUPFAM" id="SSF55136">
    <property type="entry name" value="Probable bacterial effector-binding domain"/>
    <property type="match status" value="1"/>
</dbReference>
<dbReference type="InterPro" id="IPR050908">
    <property type="entry name" value="SmbC-like"/>
</dbReference>
<evidence type="ECO:0000313" key="3">
    <source>
        <dbReference type="Proteomes" id="UP000244060"/>
    </source>
</evidence>
<dbReference type="Pfam" id="PF06445">
    <property type="entry name" value="GyrI-like"/>
    <property type="match status" value="1"/>
</dbReference>
<evidence type="ECO:0000259" key="1">
    <source>
        <dbReference type="SMART" id="SM00871"/>
    </source>
</evidence>
<feature type="domain" description="AraC effector-binding" evidence="1">
    <location>
        <begin position="2"/>
        <end position="154"/>
    </location>
</feature>
<proteinExistence type="predicted"/>
<dbReference type="Proteomes" id="UP000244060">
    <property type="component" value="Unassembled WGS sequence"/>
</dbReference>
<dbReference type="EMBL" id="QAOT01000008">
    <property type="protein sequence ID" value="PTR18392.1"/>
    <property type="molecule type" value="Genomic_DNA"/>
</dbReference>
<evidence type="ECO:0000313" key="2">
    <source>
        <dbReference type="EMBL" id="PTR18392.1"/>
    </source>
</evidence>
<dbReference type="SMART" id="SM00871">
    <property type="entry name" value="AraC_E_bind"/>
    <property type="match status" value="1"/>
</dbReference>
<dbReference type="Gene3D" id="3.20.80.10">
    <property type="entry name" value="Regulatory factor, effector binding domain"/>
    <property type="match status" value="1"/>
</dbReference>
<name>A0A2T5K7R0_9RHOB</name>